<evidence type="ECO:0000256" key="1">
    <source>
        <dbReference type="RuleBase" id="RU363098"/>
    </source>
</evidence>
<keyword evidence="1" id="KW-0694">RNA-binding</keyword>
<sequence>MEVFVNNLPRDLSERSLKNHLKPLLDRLSIRCYDCNKRSNTSWGKVIFVTTTDALTFLRIHSRLHIMNQRAYCKVSHPQPKDIKNLVDGILHEAEEEERRKKAWEENANNKTQPARTPTSALDANVLDCGHWSYINGNLTFITEWSSTLRVSAKFAKHDLVITSLDGSQVCIPYRSIQELVWSTDGDVAVTLTYAPKFLSAPLSSGLSGQPMRVRLEACDHNHATVSKFCLVYHFKVLDKHLMSNRGRFQDTDFRTAMKGLGEQEIFWVTPYKFPIQRASSIDTYPVAVDRLRQALTDYEGQGTLPYGLLFNLQALVYRSYLHPTTVLNLAKRLAAMFETAQRSGQRQDPISVDAFKDLFKTIDWPSPNLSGSEQLAQFDVEGIIKHLEETEKRLRESYTLRPNDEIPSGLTKIYRALVTPTRIELHGPELEAMNRILRKFPEHQDHFLRVQFGEEDGQDLFFNSTVSMDVIYQRFKDVLTKGISVGGRVYRFLGFSHSSLRAHSLWLSAPFIHNGVLRISENIIEGLGDFRNIRSPARRAARIGQAFSETPYSVSLHDHGIAVIRQNDVKRGKRVFSDGVGKISQGALEVIHREIPASKGYPNCLQVRWAGAKGMLALDARLPGRQICIRDSMEKFRSHDEEHLEICDMASKPIPLMLNRQMIKILEDMGAPAKWFVRLQEKELQRLRAITNSVHNVAAFLKLQCVGDSVHLGQFLKDVHKMNIDYRKDQFLRGIVESVVLRELRLLKHKARIPVPRGITLFGVMDETGLLREGEVYVTYETVDDRFKDPPTSGSVVVTRSPALHPGDIQIAQNVIPPAGHPLRELKNCIVFSQNGERDLPSQLSGGDLDGDTFNVIWDQKIVSKLETFAAADYPRVTPRELNREIESKDMADFFVEFMKADHLGVIAVRHMILADVRDQGTGDEDCLKLAELHSQAVDFSKSGIHVDITELPRPPRYRPDFLVNRPDVKIHDKSKIDLEEQYLKPDNDDDDDTPRYKYYASKKLLGKLYRAVDETKIWTRDIKLEVLSDGPSFWDELERSLLKRIGTIGEVRWKHRLDEARRIRESYEDAIRDAMVEFADSPTRPLKELEVVIGFILNKKGIQSRRQRDKSSKLSDTFVRISKMVTNALRPSSPPEEATSELHALELCIASFYVAFEKRGKPKEYWKREVATDLESFRLVATSALLLEVREQEKRIRLRHAASAGGFVGVRGGSHVAGRGGRGGHRQPLNPDALRLEVHQAGRANSQQSSESPSSTSFPGTPSSGSSFTPSTGSSTEAAKFSASAQHPGYQPELVRAQATYDPSIYTGGNAIFHGPTSLYPGYTPDSAREPQDRVGTAGAARGQAPSAPSASMPARLTPADLIAQLSVQYAQMQIHQRK</sequence>
<gene>
    <name evidence="5" type="ORF">SMACR_00026</name>
</gene>
<evidence type="ECO:0000259" key="4">
    <source>
        <dbReference type="Pfam" id="PF25358"/>
    </source>
</evidence>
<reference evidence="5 6" key="1">
    <citation type="submission" date="2017-07" db="EMBL/GenBank/DDBJ databases">
        <title>Genome sequence of the Sordaria macrospora wild type strain R19027.</title>
        <authorList>
            <person name="Nowrousian M."/>
            <person name="Teichert I."/>
            <person name="Kueck U."/>
        </authorList>
    </citation>
    <scope>NUCLEOTIDE SEQUENCE [LARGE SCALE GENOMIC DNA]</scope>
    <source>
        <strain evidence="5 6">R19027</strain>
        <tissue evidence="5">Mycelium</tissue>
    </source>
</reference>
<dbReference type="SUPFAM" id="SSF54928">
    <property type="entry name" value="RNA-binding domain, RBD"/>
    <property type="match status" value="1"/>
</dbReference>
<feature type="compositionally biased region" description="Polar residues" evidence="2">
    <location>
        <begin position="107"/>
        <end position="118"/>
    </location>
</feature>
<dbReference type="InterPro" id="IPR057503">
    <property type="entry name" value="PH_RdRP"/>
</dbReference>
<feature type="region of interest" description="Disordered" evidence="2">
    <location>
        <begin position="1319"/>
        <end position="1356"/>
    </location>
</feature>
<feature type="region of interest" description="Disordered" evidence="2">
    <location>
        <begin position="98"/>
        <end position="118"/>
    </location>
</feature>
<dbReference type="GO" id="GO:0003723">
    <property type="term" value="F:RNA binding"/>
    <property type="evidence" value="ECO:0007669"/>
    <property type="project" value="UniProtKB-KW"/>
</dbReference>
<dbReference type="Pfam" id="PF25358">
    <property type="entry name" value="PH_fung_RdRP"/>
    <property type="match status" value="1"/>
</dbReference>
<organism evidence="5 6">
    <name type="scientific">Sordaria macrospora</name>
    <dbReference type="NCBI Taxonomy" id="5147"/>
    <lineage>
        <taxon>Eukaryota</taxon>
        <taxon>Fungi</taxon>
        <taxon>Dikarya</taxon>
        <taxon>Ascomycota</taxon>
        <taxon>Pezizomycotina</taxon>
        <taxon>Sordariomycetes</taxon>
        <taxon>Sordariomycetidae</taxon>
        <taxon>Sordariales</taxon>
        <taxon>Sordariaceae</taxon>
        <taxon>Sordaria</taxon>
    </lineage>
</organism>
<feature type="compositionally biased region" description="Low complexity" evidence="2">
    <location>
        <begin position="1347"/>
        <end position="1356"/>
    </location>
</feature>
<feature type="domain" description="RDRP core" evidence="3">
    <location>
        <begin position="419"/>
        <end position="1014"/>
    </location>
</feature>
<dbReference type="VEuPathDB" id="FungiDB:SMAC_00026"/>
<evidence type="ECO:0000313" key="5">
    <source>
        <dbReference type="EMBL" id="KAA8629098.1"/>
    </source>
</evidence>
<feature type="region of interest" description="Disordered" evidence="2">
    <location>
        <begin position="1211"/>
        <end position="1292"/>
    </location>
</feature>
<proteinExistence type="inferred from homology"/>
<dbReference type="PANTHER" id="PTHR23079:SF17">
    <property type="entry name" value="RNA-DEPENDENT RNA POLYMERASE"/>
    <property type="match status" value="1"/>
</dbReference>
<dbReference type="InterPro" id="IPR007855">
    <property type="entry name" value="RDRP"/>
</dbReference>
<dbReference type="EMBL" id="NMPR01000149">
    <property type="protein sequence ID" value="KAA8629098.1"/>
    <property type="molecule type" value="Genomic_DNA"/>
</dbReference>
<keyword evidence="1" id="KW-0696">RNA-directed RNA polymerase</keyword>
<evidence type="ECO:0000259" key="3">
    <source>
        <dbReference type="Pfam" id="PF05183"/>
    </source>
</evidence>
<protein>
    <recommendedName>
        <fullName evidence="1">RNA-dependent RNA polymerase</fullName>
        <ecNumber evidence="1">2.7.7.48</ecNumber>
    </recommendedName>
</protein>
<dbReference type="Proteomes" id="UP000433876">
    <property type="component" value="Unassembled WGS sequence"/>
</dbReference>
<dbReference type="EC" id="2.7.7.48" evidence="1"/>
<feature type="domain" description="RdRP-like PH" evidence="4">
    <location>
        <begin position="123"/>
        <end position="246"/>
    </location>
</feature>
<dbReference type="InterPro" id="IPR035979">
    <property type="entry name" value="RBD_domain_sf"/>
</dbReference>
<name>A0A8S8ZIU9_SORMA</name>
<dbReference type="GO" id="GO:0031380">
    <property type="term" value="C:nuclear RNA-directed RNA polymerase complex"/>
    <property type="evidence" value="ECO:0007669"/>
    <property type="project" value="TreeGrafter"/>
</dbReference>
<dbReference type="Pfam" id="PF05183">
    <property type="entry name" value="RdRP"/>
    <property type="match status" value="1"/>
</dbReference>
<dbReference type="GO" id="GO:0003968">
    <property type="term" value="F:RNA-directed RNA polymerase activity"/>
    <property type="evidence" value="ECO:0007669"/>
    <property type="project" value="UniProtKB-KW"/>
</dbReference>
<evidence type="ECO:0000313" key="6">
    <source>
        <dbReference type="Proteomes" id="UP000433876"/>
    </source>
</evidence>
<dbReference type="GO" id="GO:0030422">
    <property type="term" value="P:siRNA processing"/>
    <property type="evidence" value="ECO:0007669"/>
    <property type="project" value="TreeGrafter"/>
</dbReference>
<keyword evidence="1" id="KW-0808">Transferase</keyword>
<evidence type="ECO:0000256" key="2">
    <source>
        <dbReference type="SAM" id="MobiDB-lite"/>
    </source>
</evidence>
<keyword evidence="1" id="KW-0548">Nucleotidyltransferase</keyword>
<accession>A0A8S8ZIU9</accession>
<comment type="catalytic activity">
    <reaction evidence="1">
        <text>RNA(n) + a ribonucleoside 5'-triphosphate = RNA(n+1) + diphosphate</text>
        <dbReference type="Rhea" id="RHEA:21248"/>
        <dbReference type="Rhea" id="RHEA-COMP:14527"/>
        <dbReference type="Rhea" id="RHEA-COMP:17342"/>
        <dbReference type="ChEBI" id="CHEBI:33019"/>
        <dbReference type="ChEBI" id="CHEBI:61557"/>
        <dbReference type="ChEBI" id="CHEBI:140395"/>
        <dbReference type="EC" id="2.7.7.48"/>
    </reaction>
</comment>
<comment type="similarity">
    <text evidence="1">Belongs to the RdRP family.</text>
</comment>
<comment type="caution">
    <text evidence="5">The sequence shown here is derived from an EMBL/GenBank/DDBJ whole genome shotgun (WGS) entry which is preliminary data.</text>
</comment>
<dbReference type="PANTHER" id="PTHR23079">
    <property type="entry name" value="RNA-DEPENDENT RNA POLYMERASE"/>
    <property type="match status" value="1"/>
</dbReference>
<dbReference type="InterPro" id="IPR057596">
    <property type="entry name" value="RDRP_core"/>
</dbReference>
<feature type="compositionally biased region" description="Low complexity" evidence="2">
    <location>
        <begin position="1248"/>
        <end position="1279"/>
    </location>
</feature>